<dbReference type="EMBL" id="CAJVPK010000833">
    <property type="protein sequence ID" value="CAG8552908.1"/>
    <property type="molecule type" value="Genomic_DNA"/>
</dbReference>
<gene>
    <name evidence="2" type="ORF">DEBURN_LOCUS7192</name>
</gene>
<dbReference type="AlphaFoldDB" id="A0A9N9FSD6"/>
<dbReference type="PANTHER" id="PTHR47829">
    <property type="entry name" value="HYDROLASE, PUTATIVE (AFU_ORTHOLOGUE AFUA_1G12880)-RELATED"/>
    <property type="match status" value="1"/>
</dbReference>
<dbReference type="Gene3D" id="3.30.200.20">
    <property type="entry name" value="Phosphorylase Kinase, domain 1"/>
    <property type="match status" value="1"/>
</dbReference>
<dbReference type="Pfam" id="PF01636">
    <property type="entry name" value="APH"/>
    <property type="match status" value="1"/>
</dbReference>
<organism evidence="2 3">
    <name type="scientific">Diversispora eburnea</name>
    <dbReference type="NCBI Taxonomy" id="1213867"/>
    <lineage>
        <taxon>Eukaryota</taxon>
        <taxon>Fungi</taxon>
        <taxon>Fungi incertae sedis</taxon>
        <taxon>Mucoromycota</taxon>
        <taxon>Glomeromycotina</taxon>
        <taxon>Glomeromycetes</taxon>
        <taxon>Diversisporales</taxon>
        <taxon>Diversisporaceae</taxon>
        <taxon>Diversispora</taxon>
    </lineage>
</organism>
<evidence type="ECO:0000313" key="2">
    <source>
        <dbReference type="EMBL" id="CAG8552908.1"/>
    </source>
</evidence>
<comment type="caution">
    <text evidence="2">The sequence shown here is derived from an EMBL/GenBank/DDBJ whole genome shotgun (WGS) entry which is preliminary data.</text>
</comment>
<proteinExistence type="predicted"/>
<dbReference type="OrthoDB" id="191037at2759"/>
<dbReference type="Gene3D" id="3.90.1200.10">
    <property type="match status" value="1"/>
</dbReference>
<dbReference type="InterPro" id="IPR052898">
    <property type="entry name" value="ACAD10-like"/>
</dbReference>
<dbReference type="SUPFAM" id="SSF56112">
    <property type="entry name" value="Protein kinase-like (PK-like)"/>
    <property type="match status" value="1"/>
</dbReference>
<protein>
    <submittedName>
        <fullName evidence="2">7724_t:CDS:1</fullName>
    </submittedName>
</protein>
<dbReference type="CDD" id="cd05154">
    <property type="entry name" value="ACAD10_11_N-like"/>
    <property type="match status" value="1"/>
</dbReference>
<dbReference type="InterPro" id="IPR041726">
    <property type="entry name" value="ACAD10_11_N"/>
</dbReference>
<evidence type="ECO:0000313" key="3">
    <source>
        <dbReference type="Proteomes" id="UP000789706"/>
    </source>
</evidence>
<dbReference type="InterPro" id="IPR002575">
    <property type="entry name" value="Aminoglycoside_PTrfase"/>
</dbReference>
<sequence>MKKSINVQETSDVRLSIDILKLEKYLQANLQNLKLPLEVRQFKFGQSNPTYLLIDANKNHYVLRKKPPGQLLSTTAHAVEREFRILDALSKGNTQIPVPKVYLLCRVFEDIRLLSLPREVRNQCWYLAIETLAKLHKVDYISIGLESYGRSSKNFYSRQINSLLKITKVQAQVKDENGNQVGPLPKLDEIIEWFKRNEIKDETSIVHGDYRIDNLIFHSTETKVIGIIDWELSTIGHPLSDLASLLLLYYIKDTGPFIGLRDIKDLPIPTVNELIKLYCEKLAVIAQGLTARIFRKQSSSAEAKLYLGLFKPIMYQAYEFLNSIL</sequence>
<dbReference type="PANTHER" id="PTHR47829:SF1">
    <property type="entry name" value="HAD FAMILY PHOSPHATASE"/>
    <property type="match status" value="1"/>
</dbReference>
<accession>A0A9N9FSD6</accession>
<feature type="domain" description="Aminoglycoside phosphotransferase" evidence="1">
    <location>
        <begin position="38"/>
        <end position="257"/>
    </location>
</feature>
<dbReference type="InterPro" id="IPR011009">
    <property type="entry name" value="Kinase-like_dom_sf"/>
</dbReference>
<reference evidence="2" key="1">
    <citation type="submission" date="2021-06" db="EMBL/GenBank/DDBJ databases">
        <authorList>
            <person name="Kallberg Y."/>
            <person name="Tangrot J."/>
            <person name="Rosling A."/>
        </authorList>
    </citation>
    <scope>NUCLEOTIDE SEQUENCE</scope>
    <source>
        <strain evidence="2">AZ414A</strain>
    </source>
</reference>
<keyword evidence="3" id="KW-1185">Reference proteome</keyword>
<dbReference type="Proteomes" id="UP000789706">
    <property type="component" value="Unassembled WGS sequence"/>
</dbReference>
<name>A0A9N9FSD6_9GLOM</name>
<evidence type="ECO:0000259" key="1">
    <source>
        <dbReference type="Pfam" id="PF01636"/>
    </source>
</evidence>